<reference evidence="11" key="1">
    <citation type="journal article" date="2013" name="Stand. Genomic Sci.">
        <title>Genome sequence of the thermophilic fresh-water bacterium Spirochaeta caldaria type strain (H1(T)), reclassification of Spirochaeta caldaria, Spirochaeta stenostrepta, and Spirochaeta zuelzerae in the genus Treponema as Treponema caldaria comb. nov., Treponema stenostrepta comb. nov., and Treponema zuelzerae comb. nov., and emendation of the genus Treponema.</title>
        <authorList>
            <person name="Abt B."/>
            <person name="Goker M."/>
            <person name="Scheuner C."/>
            <person name="Han C."/>
            <person name="Lu M."/>
            <person name="Misra M."/>
            <person name="Lapidus A."/>
            <person name="Nolan M."/>
            <person name="Lucas S."/>
            <person name="Hammon N."/>
            <person name="Deshpande S."/>
            <person name="Cheng J.F."/>
            <person name="Tapia R."/>
            <person name="Goodwin L.A."/>
            <person name="Pitluck S."/>
            <person name="Liolios K."/>
            <person name="Pagani I."/>
            <person name="Ivanova N."/>
            <person name="Mavromatis K."/>
            <person name="Mikhailova N."/>
            <person name="Huntemann M."/>
            <person name="Pati A."/>
            <person name="Chen A."/>
            <person name="Palaniappan K."/>
            <person name="Land M."/>
            <person name="Hauser L."/>
            <person name="Jeffries C.D."/>
            <person name="Rohde M."/>
            <person name="Spring S."/>
            <person name="Gronow S."/>
            <person name="Detter J.C."/>
            <person name="Bristow J."/>
            <person name="Eisen J.A."/>
            <person name="Markowitz V."/>
            <person name="Hugenholtz P."/>
            <person name="Kyrpides N.C."/>
            <person name="Woyke T."/>
            <person name="Klenk H.P."/>
        </authorList>
    </citation>
    <scope>NUCLEOTIDE SEQUENCE</scope>
    <source>
        <strain evidence="11">ATCC 51460 / DSM 7334 / H1</strain>
    </source>
</reference>
<dbReference type="InterPro" id="IPR024041">
    <property type="entry name" value="NH4_transpt_AmtB-like_dom"/>
</dbReference>
<dbReference type="InterPro" id="IPR001905">
    <property type="entry name" value="Ammonium_transpt"/>
</dbReference>
<dbReference type="PROSITE" id="PS01219">
    <property type="entry name" value="AMMONIUM_TRANSP"/>
    <property type="match status" value="1"/>
</dbReference>
<keyword evidence="4 8" id="KW-0812">Transmembrane</keyword>
<evidence type="ECO:0000256" key="2">
    <source>
        <dbReference type="ARBA" id="ARBA00005887"/>
    </source>
</evidence>
<evidence type="ECO:0000256" key="8">
    <source>
        <dbReference type="RuleBase" id="RU362002"/>
    </source>
</evidence>
<dbReference type="Proteomes" id="UP000000503">
    <property type="component" value="Chromosome"/>
</dbReference>
<feature type="transmembrane region" description="Helical" evidence="8">
    <location>
        <begin position="382"/>
        <end position="403"/>
    </location>
</feature>
<dbReference type="InterPro" id="IPR029020">
    <property type="entry name" value="Ammonium/urea_transptr"/>
</dbReference>
<dbReference type="HOGENOM" id="CLU_000445_33_1_12"/>
<name>F8F1U4_GRAC1</name>
<dbReference type="GO" id="GO:0008519">
    <property type="term" value="F:ammonium channel activity"/>
    <property type="evidence" value="ECO:0007669"/>
    <property type="project" value="InterPro"/>
</dbReference>
<keyword evidence="5 8" id="KW-1133">Transmembrane helix</keyword>
<organism evidence="10 11">
    <name type="scientific">Gracilinema caldarium (strain ATCC 51460 / DSM 7334 / H1)</name>
    <name type="common">Treponema caldarium</name>
    <dbReference type="NCBI Taxonomy" id="744872"/>
    <lineage>
        <taxon>Bacteria</taxon>
        <taxon>Pseudomonadati</taxon>
        <taxon>Spirochaetota</taxon>
        <taxon>Spirochaetia</taxon>
        <taxon>Spirochaetales</taxon>
        <taxon>Breznakiellaceae</taxon>
        <taxon>Gracilinema</taxon>
    </lineage>
</organism>
<evidence type="ECO:0000256" key="5">
    <source>
        <dbReference type="ARBA" id="ARBA00022989"/>
    </source>
</evidence>
<proteinExistence type="inferred from homology"/>
<dbReference type="AlphaFoldDB" id="F8F1U4"/>
<protein>
    <recommendedName>
        <fullName evidence="8">Ammonium transporter</fullName>
    </recommendedName>
</protein>
<dbReference type="NCBIfam" id="TIGR00836">
    <property type="entry name" value="amt"/>
    <property type="match status" value="1"/>
</dbReference>
<evidence type="ECO:0000313" key="11">
    <source>
        <dbReference type="Proteomes" id="UP000000503"/>
    </source>
</evidence>
<dbReference type="InterPro" id="IPR018047">
    <property type="entry name" value="Ammonium_transpt_CS"/>
</dbReference>
<feature type="transmembrane region" description="Helical" evidence="8">
    <location>
        <begin position="146"/>
        <end position="167"/>
    </location>
</feature>
<feature type="transmembrane region" description="Helical" evidence="8">
    <location>
        <begin position="287"/>
        <end position="305"/>
    </location>
</feature>
<dbReference type="Pfam" id="PF00909">
    <property type="entry name" value="Ammonium_transp"/>
    <property type="match status" value="1"/>
</dbReference>
<feature type="transmembrane region" description="Helical" evidence="8">
    <location>
        <begin position="119"/>
        <end position="139"/>
    </location>
</feature>
<evidence type="ECO:0000256" key="3">
    <source>
        <dbReference type="ARBA" id="ARBA00022448"/>
    </source>
</evidence>
<gene>
    <name evidence="10" type="ordered locus">Spica_1648</name>
</gene>
<feature type="transmembrane region" description="Helical" evidence="8">
    <location>
        <begin position="31"/>
        <end position="54"/>
    </location>
</feature>
<dbReference type="RefSeq" id="WP_013969100.1">
    <property type="nucleotide sequence ID" value="NC_015732.1"/>
</dbReference>
<evidence type="ECO:0000259" key="9">
    <source>
        <dbReference type="Pfam" id="PF00909"/>
    </source>
</evidence>
<keyword evidence="6 8" id="KW-0472">Membrane</keyword>
<keyword evidence="7 8" id="KW-0924">Ammonia transport</keyword>
<dbReference type="Gene3D" id="1.10.3430.10">
    <property type="entry name" value="Ammonium transporter AmtB like domains"/>
    <property type="match status" value="1"/>
</dbReference>
<feature type="transmembrane region" description="Helical" evidence="8">
    <location>
        <begin position="311"/>
        <end position="329"/>
    </location>
</feature>
<dbReference type="SUPFAM" id="SSF111352">
    <property type="entry name" value="Ammonium transporter"/>
    <property type="match status" value="1"/>
</dbReference>
<dbReference type="eggNOG" id="COG0004">
    <property type="taxonomic scope" value="Bacteria"/>
</dbReference>
<comment type="subcellular location">
    <subcellularLocation>
        <location evidence="8">Cell membrane</location>
        <topology evidence="8">Multi-pass membrane protein</topology>
    </subcellularLocation>
    <subcellularLocation>
        <location evidence="1">Membrane</location>
        <topology evidence="1">Multi-pass membrane protein</topology>
    </subcellularLocation>
</comment>
<feature type="transmembrane region" description="Helical" evidence="8">
    <location>
        <begin position="75"/>
        <end position="93"/>
    </location>
</feature>
<feature type="transmembrane region" description="Helical" evidence="8">
    <location>
        <begin position="222"/>
        <end position="241"/>
    </location>
</feature>
<sequence>MKKQMLFLAVLFFLVTVAGFAEESIESITAAMDMIWLVLTGALVFFMQAGFALVETGLTRAKNATNIIMKNLMDFCLGSIAFWMIGWGFMYGADKLGGLIGFSDFFKGPMGDPTFYRDWFFQVVFAATAATIVSGAMAERTQFKSYLIYTVFISALIYPVSGHWIWGGGWLSELGFHDFAGSTVVHSVGGWAALMGAIVLGPRTGKYVKAEGKVVVKALPGHNIPLAALGVFILWFGWYGFNPGSTLSGISTDIARVAVTTTLAASAGAVAAMIVSWFWFKKPDASMTMNGVLAGLVAITAPCAVVSPGAAVVIGLLAGLLVVLSVEFIDKVLKIDDPVGAVSVHMVNGVFGTLAVGIWGNVDGVAVGVLHGGGFHQLGVQALGVLTVGLWASVLSLLLFLAIKAVVGLRVTEKEELMGLDITEHKAEAYSGFQIFSNM</sequence>
<dbReference type="FunFam" id="1.10.3430.10:FF:000008">
    <property type="entry name" value="Ammonium transporter"/>
    <property type="match status" value="1"/>
</dbReference>
<keyword evidence="3 8" id="KW-0813">Transport</keyword>
<dbReference type="KEGG" id="scd:Spica_1648"/>
<keyword evidence="11" id="KW-1185">Reference proteome</keyword>
<comment type="similarity">
    <text evidence="2 8">Belongs to the ammonia transporter channel (TC 1.A.11.2) family.</text>
</comment>
<evidence type="ECO:0000256" key="1">
    <source>
        <dbReference type="ARBA" id="ARBA00004141"/>
    </source>
</evidence>
<evidence type="ECO:0000313" key="10">
    <source>
        <dbReference type="EMBL" id="AEJ19791.1"/>
    </source>
</evidence>
<dbReference type="OrthoDB" id="9814202at2"/>
<dbReference type="EMBL" id="CP002868">
    <property type="protein sequence ID" value="AEJ19791.1"/>
    <property type="molecule type" value="Genomic_DNA"/>
</dbReference>
<feature type="transmembrane region" description="Helical" evidence="8">
    <location>
        <begin position="341"/>
        <end position="362"/>
    </location>
</feature>
<feature type="transmembrane region" description="Helical" evidence="8">
    <location>
        <begin position="261"/>
        <end position="280"/>
    </location>
</feature>
<evidence type="ECO:0000256" key="7">
    <source>
        <dbReference type="ARBA" id="ARBA00023177"/>
    </source>
</evidence>
<evidence type="ECO:0000256" key="6">
    <source>
        <dbReference type="ARBA" id="ARBA00023136"/>
    </source>
</evidence>
<feature type="transmembrane region" description="Helical" evidence="8">
    <location>
        <begin position="179"/>
        <end position="201"/>
    </location>
</feature>
<feature type="domain" description="Ammonium transporter AmtB-like" evidence="9">
    <location>
        <begin position="36"/>
        <end position="430"/>
    </location>
</feature>
<evidence type="ECO:0000256" key="4">
    <source>
        <dbReference type="ARBA" id="ARBA00022692"/>
    </source>
</evidence>
<accession>F8F1U4</accession>
<dbReference type="PANTHER" id="PTHR11730">
    <property type="entry name" value="AMMONIUM TRANSPORTER"/>
    <property type="match status" value="1"/>
</dbReference>
<dbReference type="PANTHER" id="PTHR11730:SF89">
    <property type="entry name" value="AMMONIUM TRANSPORTER SLL0108-RELATED"/>
    <property type="match status" value="1"/>
</dbReference>
<dbReference type="GO" id="GO:0005886">
    <property type="term" value="C:plasma membrane"/>
    <property type="evidence" value="ECO:0007669"/>
    <property type="project" value="UniProtKB-SubCell"/>
</dbReference>
<dbReference type="GO" id="GO:0097272">
    <property type="term" value="P:ammonium homeostasis"/>
    <property type="evidence" value="ECO:0007669"/>
    <property type="project" value="TreeGrafter"/>
</dbReference>
<dbReference type="STRING" id="744872.Spica_1648"/>